<dbReference type="Gene3D" id="1.10.1760.20">
    <property type="match status" value="1"/>
</dbReference>
<name>A0A1I1Y6U2_9RHOB</name>
<evidence type="ECO:0000313" key="5">
    <source>
        <dbReference type="Proteomes" id="UP000325289"/>
    </source>
</evidence>
<comment type="subcellular location">
    <subcellularLocation>
        <location evidence="2">Cell membrane</location>
        <topology evidence="2">Multi-pass membrane protein</topology>
    </subcellularLocation>
</comment>
<protein>
    <recommendedName>
        <fullName evidence="2">Biotin transporter</fullName>
    </recommendedName>
</protein>
<dbReference type="OrthoDB" id="9803495at2"/>
<feature type="transmembrane region" description="Helical" evidence="3">
    <location>
        <begin position="138"/>
        <end position="160"/>
    </location>
</feature>
<dbReference type="GO" id="GO:0005886">
    <property type="term" value="C:plasma membrane"/>
    <property type="evidence" value="ECO:0007669"/>
    <property type="project" value="UniProtKB-SubCell"/>
</dbReference>
<accession>A0A1I1Y6U2</accession>
<dbReference type="PANTHER" id="PTHR34295:SF1">
    <property type="entry name" value="BIOTIN TRANSPORTER BIOY"/>
    <property type="match status" value="1"/>
</dbReference>
<evidence type="ECO:0000313" key="4">
    <source>
        <dbReference type="EMBL" id="SFE14718.1"/>
    </source>
</evidence>
<dbReference type="InterPro" id="IPR003784">
    <property type="entry name" value="BioY"/>
</dbReference>
<keyword evidence="2" id="KW-0813">Transport</keyword>
<dbReference type="GO" id="GO:0015225">
    <property type="term" value="F:biotin transmembrane transporter activity"/>
    <property type="evidence" value="ECO:0007669"/>
    <property type="project" value="UniProtKB-UniRule"/>
</dbReference>
<reference evidence="4 5" key="1">
    <citation type="submission" date="2016-10" db="EMBL/GenBank/DDBJ databases">
        <authorList>
            <person name="Varghese N."/>
            <person name="Submissions S."/>
        </authorList>
    </citation>
    <scope>NUCLEOTIDE SEQUENCE [LARGE SCALE GENOMIC DNA]</scope>
    <source>
        <strain evidence="5">YIM D21,KCTC 23444,ACCC 10710</strain>
    </source>
</reference>
<keyword evidence="2" id="KW-1003">Cell membrane</keyword>
<dbReference type="RefSeq" id="WP_149756103.1">
    <property type="nucleotide sequence ID" value="NZ_FOMS01000006.1"/>
</dbReference>
<comment type="similarity">
    <text evidence="1 2">Belongs to the BioY family.</text>
</comment>
<feature type="transmembrane region" description="Helical" evidence="3">
    <location>
        <begin position="166"/>
        <end position="193"/>
    </location>
</feature>
<evidence type="ECO:0000256" key="2">
    <source>
        <dbReference type="PIRNR" id="PIRNR016661"/>
    </source>
</evidence>
<evidence type="ECO:0000256" key="3">
    <source>
        <dbReference type="SAM" id="Phobius"/>
    </source>
</evidence>
<keyword evidence="5" id="KW-1185">Reference proteome</keyword>
<dbReference type="PANTHER" id="PTHR34295">
    <property type="entry name" value="BIOTIN TRANSPORTER BIOY"/>
    <property type="match status" value="1"/>
</dbReference>
<organism evidence="4 5">
    <name type="scientific">Roseivivax sediminis</name>
    <dbReference type="NCBI Taxonomy" id="936889"/>
    <lineage>
        <taxon>Bacteria</taxon>
        <taxon>Pseudomonadati</taxon>
        <taxon>Pseudomonadota</taxon>
        <taxon>Alphaproteobacteria</taxon>
        <taxon>Rhodobacterales</taxon>
        <taxon>Roseobacteraceae</taxon>
        <taxon>Roseivivax</taxon>
    </lineage>
</organism>
<keyword evidence="3" id="KW-0812">Transmembrane</keyword>
<keyword evidence="3" id="KW-1133">Transmembrane helix</keyword>
<dbReference type="Proteomes" id="UP000325289">
    <property type="component" value="Unassembled WGS sequence"/>
</dbReference>
<feature type="transmembrane region" description="Helical" evidence="3">
    <location>
        <begin position="59"/>
        <end position="88"/>
    </location>
</feature>
<gene>
    <name evidence="4" type="ORF">SAMN04515678_106292</name>
</gene>
<proteinExistence type="inferred from homology"/>
<dbReference type="AlphaFoldDB" id="A0A1I1Y6U2"/>
<sequence>MTTATRRNVLVETFGASEGAALRLKQAALVIGGIAAFAVLAKIKVPVPGSPVAMNMGTFAVLTIGAAYGPRLGLATIIGYMLVGALGFDVFQSSTAEMNGLAYMTGSTGGYLVGYVAATLLLGMLARRGWDRSAPRMAGAMLLGNVLIYVPGLLWLGMLYGWNEPIIAWGLTPFLLGDAIKLALAAVLLPAAWKLVGRART</sequence>
<keyword evidence="2 3" id="KW-0472">Membrane</keyword>
<dbReference type="Pfam" id="PF02632">
    <property type="entry name" value="BioY"/>
    <property type="match status" value="1"/>
</dbReference>
<evidence type="ECO:0000256" key="1">
    <source>
        <dbReference type="ARBA" id="ARBA00010692"/>
    </source>
</evidence>
<feature type="transmembrane region" description="Helical" evidence="3">
    <location>
        <begin position="108"/>
        <end position="126"/>
    </location>
</feature>
<dbReference type="EMBL" id="FOMS01000006">
    <property type="protein sequence ID" value="SFE14718.1"/>
    <property type="molecule type" value="Genomic_DNA"/>
</dbReference>
<dbReference type="PIRSF" id="PIRSF016661">
    <property type="entry name" value="BioY"/>
    <property type="match status" value="1"/>
</dbReference>